<dbReference type="InterPro" id="IPR023214">
    <property type="entry name" value="HAD_sf"/>
</dbReference>
<dbReference type="SUPFAM" id="SSF56784">
    <property type="entry name" value="HAD-like"/>
    <property type="match status" value="1"/>
</dbReference>
<dbReference type="Proteomes" id="UP000289708">
    <property type="component" value="Unassembled WGS sequence"/>
</dbReference>
<dbReference type="GO" id="GO:0016791">
    <property type="term" value="F:phosphatase activity"/>
    <property type="evidence" value="ECO:0007669"/>
    <property type="project" value="TreeGrafter"/>
</dbReference>
<protein>
    <submittedName>
        <fullName evidence="1">TIGR01459 family HAD-type hydrolase</fullName>
    </submittedName>
</protein>
<keyword evidence="2" id="KW-1185">Reference proteome</keyword>
<accession>A0A4V1KJG4</accession>
<dbReference type="PANTHER" id="PTHR19288:SF90">
    <property type="entry name" value="OS08G0542600 PROTEIN"/>
    <property type="match status" value="1"/>
</dbReference>
<dbReference type="NCBIfam" id="TIGR01460">
    <property type="entry name" value="HAD-SF-IIA"/>
    <property type="match status" value="1"/>
</dbReference>
<keyword evidence="1" id="KW-0378">Hydrolase</keyword>
<dbReference type="InterPro" id="IPR036412">
    <property type="entry name" value="HAD-like_sf"/>
</dbReference>
<comment type="caution">
    <text evidence="1">The sequence shown here is derived from an EMBL/GenBank/DDBJ whole genome shotgun (WGS) entry which is preliminary data.</text>
</comment>
<dbReference type="PANTHER" id="PTHR19288">
    <property type="entry name" value="4-NITROPHENYLPHOSPHATASE-RELATED"/>
    <property type="match status" value="1"/>
</dbReference>
<evidence type="ECO:0000313" key="1">
    <source>
        <dbReference type="EMBL" id="RXF74102.1"/>
    </source>
</evidence>
<dbReference type="GO" id="GO:0005737">
    <property type="term" value="C:cytoplasm"/>
    <property type="evidence" value="ECO:0007669"/>
    <property type="project" value="TreeGrafter"/>
</dbReference>
<dbReference type="NCBIfam" id="TIGR01459">
    <property type="entry name" value="HAD-SF-IIA-hyp4"/>
    <property type="match status" value="1"/>
</dbReference>
<dbReference type="EMBL" id="RYFI01000005">
    <property type="protein sequence ID" value="RXF74102.1"/>
    <property type="molecule type" value="Genomic_DNA"/>
</dbReference>
<dbReference type="Pfam" id="PF13242">
    <property type="entry name" value="Hydrolase_like"/>
    <property type="match status" value="1"/>
</dbReference>
<proteinExistence type="predicted"/>
<dbReference type="InterPro" id="IPR006356">
    <property type="entry name" value="HAD-SF_hydro_IIA_hyp3"/>
</dbReference>
<gene>
    <name evidence="1" type="ORF">EK403_06945</name>
</gene>
<dbReference type="Pfam" id="PF13344">
    <property type="entry name" value="Hydrolase_6"/>
    <property type="match status" value="1"/>
</dbReference>
<dbReference type="Gene3D" id="3.40.50.1000">
    <property type="entry name" value="HAD superfamily/HAD-like"/>
    <property type="match status" value="2"/>
</dbReference>
<reference evidence="1 2" key="1">
    <citation type="submission" date="2018-12" db="EMBL/GenBank/DDBJ databases">
        <title>bacterium Hansschlegelia zhihuaiae S113.</title>
        <authorList>
            <person name="He J."/>
        </authorList>
    </citation>
    <scope>NUCLEOTIDE SEQUENCE [LARGE SCALE GENOMIC DNA]</scope>
    <source>
        <strain evidence="1 2">S 113</strain>
    </source>
</reference>
<dbReference type="RefSeq" id="WP_128776778.1">
    <property type="nucleotide sequence ID" value="NZ_RYFI01000005.1"/>
</dbReference>
<dbReference type="AlphaFoldDB" id="A0A4V1KJG4"/>
<dbReference type="InterPro" id="IPR006357">
    <property type="entry name" value="HAD-SF_hydro_IIA"/>
</dbReference>
<sequence>MSAISDASPAFARFAPLAHGYEVVLCDVWGVLHDGVTAHLDAADALTRFRAAGGAVVLVSNAPRASEWVVGNLDEKGVPRSAWDAVITSGDVSRRMLADRGLTDVHHIGPKRDLPLLGDERLRLVALEEAPIAVVTGLVDDANENPDDYADRLAELKRRGLALICANPDLVVMVGATQLWCAGAIADRYEEMGGEVLWAGKPYPAVYEAALRLAGDILGRDVHRSRAVAIGDAVRTDLAGATAAGLDCVFVADGIHAEELGPGAPDPEKLAALFAEHGYQPVAVMPRLVW</sequence>
<organism evidence="1 2">
    <name type="scientific">Hansschlegelia zhihuaiae</name>
    <dbReference type="NCBI Taxonomy" id="405005"/>
    <lineage>
        <taxon>Bacteria</taxon>
        <taxon>Pseudomonadati</taxon>
        <taxon>Pseudomonadota</taxon>
        <taxon>Alphaproteobacteria</taxon>
        <taxon>Hyphomicrobiales</taxon>
        <taxon>Methylopilaceae</taxon>
        <taxon>Hansschlegelia</taxon>
    </lineage>
</organism>
<evidence type="ECO:0000313" key="2">
    <source>
        <dbReference type="Proteomes" id="UP000289708"/>
    </source>
</evidence>
<dbReference type="OrthoDB" id="9791073at2"/>
<name>A0A4V1KJG4_9HYPH</name>
<dbReference type="CDD" id="cd07525">
    <property type="entry name" value="HAD_like"/>
    <property type="match status" value="1"/>
</dbReference>